<evidence type="ECO:0000256" key="3">
    <source>
        <dbReference type="ARBA" id="ARBA00022692"/>
    </source>
</evidence>
<dbReference type="Proteomes" id="UP001162162">
    <property type="component" value="Unassembled WGS sequence"/>
</dbReference>
<evidence type="ECO:0000256" key="8">
    <source>
        <dbReference type="RuleBase" id="RU003346"/>
    </source>
</evidence>
<reference evidence="11" key="1">
    <citation type="journal article" date="2023" name="Insect Mol. Biol.">
        <title>Genome sequencing provides insights into the evolution of gene families encoding plant cell wall-degrading enzymes in longhorned beetles.</title>
        <authorList>
            <person name="Shin N.R."/>
            <person name="Okamura Y."/>
            <person name="Kirsch R."/>
            <person name="Pauchet Y."/>
        </authorList>
    </citation>
    <scope>NUCLEOTIDE SEQUENCE</scope>
    <source>
        <strain evidence="11">AMC_N1</strain>
    </source>
</reference>
<evidence type="ECO:0000256" key="4">
    <source>
        <dbReference type="ARBA" id="ARBA00022989"/>
    </source>
</evidence>
<dbReference type="PROSITE" id="PS00217">
    <property type="entry name" value="SUGAR_TRANSPORT_2"/>
    <property type="match status" value="1"/>
</dbReference>
<accession>A0AAV8XTM9</accession>
<keyword evidence="6" id="KW-0325">Glycoprotein</keyword>
<name>A0AAV8XTM9_9CUCU</name>
<proteinExistence type="inferred from homology"/>
<evidence type="ECO:0000259" key="10">
    <source>
        <dbReference type="PROSITE" id="PS50850"/>
    </source>
</evidence>
<feature type="transmembrane region" description="Helical" evidence="9">
    <location>
        <begin position="161"/>
        <end position="183"/>
    </location>
</feature>
<feature type="transmembrane region" description="Helical" evidence="9">
    <location>
        <begin position="283"/>
        <end position="303"/>
    </location>
</feature>
<dbReference type="InterPro" id="IPR005828">
    <property type="entry name" value="MFS_sugar_transport-like"/>
</dbReference>
<feature type="transmembrane region" description="Helical" evidence="9">
    <location>
        <begin position="137"/>
        <end position="155"/>
    </location>
</feature>
<feature type="transmembrane region" description="Helical" evidence="9">
    <location>
        <begin position="102"/>
        <end position="125"/>
    </location>
</feature>
<evidence type="ECO:0000256" key="1">
    <source>
        <dbReference type="ARBA" id="ARBA00004651"/>
    </source>
</evidence>
<dbReference type="EMBL" id="JAPWTK010000325">
    <property type="protein sequence ID" value="KAJ8942448.1"/>
    <property type="molecule type" value="Genomic_DNA"/>
</dbReference>
<feature type="transmembrane region" description="Helical" evidence="9">
    <location>
        <begin position="412"/>
        <end position="432"/>
    </location>
</feature>
<keyword evidence="5 9" id="KW-0472">Membrane</keyword>
<evidence type="ECO:0000313" key="12">
    <source>
        <dbReference type="Proteomes" id="UP001162162"/>
    </source>
</evidence>
<dbReference type="Pfam" id="PF00083">
    <property type="entry name" value="Sugar_tr"/>
    <property type="match status" value="1"/>
</dbReference>
<sequence>MSYTYLGAFTGNLVTFATATSLTWTSPILPKLESSEKTPFPKALTSEEASWISALLPLGAVFGPFVFGFLADKIGRKYSLLSCAIPYIVSYPLLAFSKTSVLYYVARFISGLAVGGVFTVIPMYVGEISTDSNRGALGSSMNCFITSGLLFSYIVGPYVSIVLFNLILTVFPVLFLMLFVILGTESPHYYVSKEQHDMARTVLHKLRGYQDHVVDKELLEIQAKIKEEGNGTFLDIFKSRGLIKAFIISVGLLAFQQFSGINAVLFYAQTIFKEAGTSLEPEICSIILGVVQFAASFVTPLVVERLGRKVLLLVSAAGMIISEAVLGTYGYLKDHDHDVSSISFLPILCIILYIITYNVGYGPLPWTIMGELFPSNVKSAASSVSAAICWFLGFLIAKYFKNISDSIGMGPSFWIFSACCVMSVPFCLLYVIETKGKSLQEIQDILNSNENTSGCVYMGTIYEKMERHATDRLGCETKKNESLYTSKGMG</sequence>
<dbReference type="GO" id="GO:0005886">
    <property type="term" value="C:plasma membrane"/>
    <property type="evidence" value="ECO:0007669"/>
    <property type="project" value="UniProtKB-SubCell"/>
</dbReference>
<evidence type="ECO:0000313" key="11">
    <source>
        <dbReference type="EMBL" id="KAJ8942448.1"/>
    </source>
</evidence>
<dbReference type="InterPro" id="IPR036259">
    <property type="entry name" value="MFS_trans_sf"/>
</dbReference>
<keyword evidence="8" id="KW-0813">Transport</keyword>
<dbReference type="AlphaFoldDB" id="A0AAV8XTM9"/>
<keyword evidence="12" id="KW-1185">Reference proteome</keyword>
<dbReference type="PROSITE" id="PS50850">
    <property type="entry name" value="MFS"/>
    <property type="match status" value="1"/>
</dbReference>
<feature type="transmembrane region" description="Helical" evidence="9">
    <location>
        <begin position="344"/>
        <end position="368"/>
    </location>
</feature>
<evidence type="ECO:0000256" key="5">
    <source>
        <dbReference type="ARBA" id="ARBA00023136"/>
    </source>
</evidence>
<feature type="transmembrane region" description="Helical" evidence="9">
    <location>
        <begin position="49"/>
        <end position="71"/>
    </location>
</feature>
<keyword evidence="3 9" id="KW-0812">Transmembrane</keyword>
<protein>
    <recommendedName>
        <fullName evidence="10">Major facilitator superfamily (MFS) profile domain-containing protein</fullName>
    </recommendedName>
</protein>
<feature type="transmembrane region" description="Helical" evidence="9">
    <location>
        <begin position="380"/>
        <end position="400"/>
    </location>
</feature>
<keyword evidence="2" id="KW-1003">Cell membrane</keyword>
<organism evidence="11 12">
    <name type="scientific">Aromia moschata</name>
    <dbReference type="NCBI Taxonomy" id="1265417"/>
    <lineage>
        <taxon>Eukaryota</taxon>
        <taxon>Metazoa</taxon>
        <taxon>Ecdysozoa</taxon>
        <taxon>Arthropoda</taxon>
        <taxon>Hexapoda</taxon>
        <taxon>Insecta</taxon>
        <taxon>Pterygota</taxon>
        <taxon>Neoptera</taxon>
        <taxon>Endopterygota</taxon>
        <taxon>Coleoptera</taxon>
        <taxon>Polyphaga</taxon>
        <taxon>Cucujiformia</taxon>
        <taxon>Chrysomeloidea</taxon>
        <taxon>Cerambycidae</taxon>
        <taxon>Cerambycinae</taxon>
        <taxon>Callichromatini</taxon>
        <taxon>Aromia</taxon>
    </lineage>
</organism>
<dbReference type="PRINTS" id="PR00171">
    <property type="entry name" value="SUGRTRNSPORT"/>
</dbReference>
<keyword evidence="4 9" id="KW-1133">Transmembrane helix</keyword>
<dbReference type="SUPFAM" id="SSF103473">
    <property type="entry name" value="MFS general substrate transporter"/>
    <property type="match status" value="1"/>
</dbReference>
<dbReference type="InterPro" id="IPR050549">
    <property type="entry name" value="MFS_Trehalose_Transporter"/>
</dbReference>
<dbReference type="InterPro" id="IPR003663">
    <property type="entry name" value="Sugar/inositol_transpt"/>
</dbReference>
<feature type="domain" description="Major facilitator superfamily (MFS) profile" evidence="10">
    <location>
        <begin position="4"/>
        <end position="435"/>
    </location>
</feature>
<evidence type="ECO:0000256" key="9">
    <source>
        <dbReference type="SAM" id="Phobius"/>
    </source>
</evidence>
<dbReference type="FunFam" id="1.20.1250.20:FF:000055">
    <property type="entry name" value="Facilitated trehalose transporter Tret1-2 homolog"/>
    <property type="match status" value="1"/>
</dbReference>
<comment type="subcellular location">
    <subcellularLocation>
        <location evidence="1">Cell membrane</location>
        <topology evidence="1">Multi-pass membrane protein</topology>
    </subcellularLocation>
</comment>
<dbReference type="GO" id="GO:0051119">
    <property type="term" value="F:sugar transmembrane transporter activity"/>
    <property type="evidence" value="ECO:0007669"/>
    <property type="project" value="InterPro"/>
</dbReference>
<dbReference type="NCBIfam" id="TIGR00879">
    <property type="entry name" value="SP"/>
    <property type="match status" value="1"/>
</dbReference>
<comment type="similarity">
    <text evidence="7">Belongs to the major facilitator superfamily. Sugar transporter (TC 2.A.1.1) family. Trehalose transporter subfamily.</text>
</comment>
<evidence type="ECO:0000256" key="2">
    <source>
        <dbReference type="ARBA" id="ARBA00022475"/>
    </source>
</evidence>
<dbReference type="Gene3D" id="1.20.1250.20">
    <property type="entry name" value="MFS general substrate transporter like domains"/>
    <property type="match status" value="1"/>
</dbReference>
<feature type="transmembrane region" description="Helical" evidence="9">
    <location>
        <begin position="78"/>
        <end position="96"/>
    </location>
</feature>
<dbReference type="InterPro" id="IPR005829">
    <property type="entry name" value="Sugar_transporter_CS"/>
</dbReference>
<feature type="transmembrane region" description="Helical" evidence="9">
    <location>
        <begin position="310"/>
        <end position="332"/>
    </location>
</feature>
<dbReference type="PANTHER" id="PTHR48021">
    <property type="match status" value="1"/>
</dbReference>
<comment type="caution">
    <text evidence="11">The sequence shown here is derived from an EMBL/GenBank/DDBJ whole genome shotgun (WGS) entry which is preliminary data.</text>
</comment>
<evidence type="ECO:0000256" key="6">
    <source>
        <dbReference type="ARBA" id="ARBA00023180"/>
    </source>
</evidence>
<dbReference type="PANTHER" id="PTHR48021:SF47">
    <property type="entry name" value="GH17672P"/>
    <property type="match status" value="1"/>
</dbReference>
<feature type="transmembrane region" description="Helical" evidence="9">
    <location>
        <begin position="245"/>
        <end position="268"/>
    </location>
</feature>
<dbReference type="CDD" id="cd17358">
    <property type="entry name" value="MFS_GLUT6_8_Class3_like"/>
    <property type="match status" value="1"/>
</dbReference>
<dbReference type="InterPro" id="IPR044775">
    <property type="entry name" value="MFS_ERD6/Tret1-like"/>
</dbReference>
<evidence type="ECO:0000256" key="7">
    <source>
        <dbReference type="ARBA" id="ARBA00024348"/>
    </source>
</evidence>
<dbReference type="InterPro" id="IPR020846">
    <property type="entry name" value="MFS_dom"/>
</dbReference>
<gene>
    <name evidence="11" type="ORF">NQ318_002660</name>
</gene>